<evidence type="ECO:0000259" key="10">
    <source>
        <dbReference type="PROSITE" id="PS51837"/>
    </source>
</evidence>
<comment type="similarity">
    <text evidence="4">Belongs to the CDIP1/LITAF family.</text>
</comment>
<sequence>MYSRLNGEEGDYEIMDGPVKPAPPPPYNKLTNVSGYESPSSSAPQIMGPQPTVVSISNMGTEPSHQPVGPKPVILTCPQCRCRNKTKIRRRANAKTHLACLLLFWSMCCFVPYCIDSCNNLDHFCPTCEAFVGSYS</sequence>
<evidence type="ECO:0000256" key="8">
    <source>
        <dbReference type="SAM" id="MobiDB-lite"/>
    </source>
</evidence>
<keyword evidence="7 9" id="KW-0472">Membrane</keyword>
<evidence type="ECO:0000256" key="4">
    <source>
        <dbReference type="ARBA" id="ARBA00005975"/>
    </source>
</evidence>
<evidence type="ECO:0000313" key="11">
    <source>
        <dbReference type="EnsemblMetazoa" id="SCAU008105-PA"/>
    </source>
</evidence>
<dbReference type="PROSITE" id="PS51837">
    <property type="entry name" value="LITAF"/>
    <property type="match status" value="1"/>
</dbReference>
<dbReference type="GO" id="GO:0031902">
    <property type="term" value="C:late endosome membrane"/>
    <property type="evidence" value="ECO:0007669"/>
    <property type="project" value="UniProtKB-SubCell"/>
</dbReference>
<evidence type="ECO:0000313" key="12">
    <source>
        <dbReference type="Proteomes" id="UP000095300"/>
    </source>
</evidence>
<feature type="compositionally biased region" description="Polar residues" evidence="8">
    <location>
        <begin position="29"/>
        <end position="44"/>
    </location>
</feature>
<dbReference type="OrthoDB" id="5599753at2759"/>
<feature type="domain" description="LITAF" evidence="10">
    <location>
        <begin position="56"/>
        <end position="136"/>
    </location>
</feature>
<evidence type="ECO:0000256" key="3">
    <source>
        <dbReference type="ARBA" id="ARBA00004630"/>
    </source>
</evidence>
<proteinExistence type="inferred from homology"/>
<organism evidence="11 12">
    <name type="scientific">Stomoxys calcitrans</name>
    <name type="common">Stable fly</name>
    <name type="synonym">Conops calcitrans</name>
    <dbReference type="NCBI Taxonomy" id="35570"/>
    <lineage>
        <taxon>Eukaryota</taxon>
        <taxon>Metazoa</taxon>
        <taxon>Ecdysozoa</taxon>
        <taxon>Arthropoda</taxon>
        <taxon>Hexapoda</taxon>
        <taxon>Insecta</taxon>
        <taxon>Pterygota</taxon>
        <taxon>Neoptera</taxon>
        <taxon>Endopterygota</taxon>
        <taxon>Diptera</taxon>
        <taxon>Brachycera</taxon>
        <taxon>Muscomorpha</taxon>
        <taxon>Muscoidea</taxon>
        <taxon>Muscidae</taxon>
        <taxon>Stomoxys</taxon>
    </lineage>
</organism>
<evidence type="ECO:0000256" key="1">
    <source>
        <dbReference type="ARBA" id="ARBA00004414"/>
    </source>
</evidence>
<name>A0A1I8PHK6_STOCA</name>
<evidence type="ECO:0000256" key="9">
    <source>
        <dbReference type="SAM" id="Phobius"/>
    </source>
</evidence>
<feature type="compositionally biased region" description="Polar residues" evidence="8">
    <location>
        <begin position="52"/>
        <end position="64"/>
    </location>
</feature>
<dbReference type="EnsemblMetazoa" id="SCAU008105-RA">
    <property type="protein sequence ID" value="SCAU008105-PA"/>
    <property type="gene ID" value="SCAU008105"/>
</dbReference>
<dbReference type="Pfam" id="PF10601">
    <property type="entry name" value="zf-LITAF-like"/>
    <property type="match status" value="1"/>
</dbReference>
<evidence type="ECO:0000256" key="2">
    <source>
        <dbReference type="ARBA" id="ARBA00004481"/>
    </source>
</evidence>
<dbReference type="GO" id="GO:0005765">
    <property type="term" value="C:lysosomal membrane"/>
    <property type="evidence" value="ECO:0007669"/>
    <property type="project" value="UniProtKB-SubCell"/>
</dbReference>
<dbReference type="GO" id="GO:0008270">
    <property type="term" value="F:zinc ion binding"/>
    <property type="evidence" value="ECO:0007669"/>
    <property type="project" value="TreeGrafter"/>
</dbReference>
<comment type="subcellular location">
    <subcellularLocation>
        <location evidence="2">Endosome membrane</location>
        <topology evidence="2">Peripheral membrane protein</topology>
    </subcellularLocation>
    <subcellularLocation>
        <location evidence="1">Late endosome membrane</location>
    </subcellularLocation>
    <subcellularLocation>
        <location evidence="3">Lysosome membrane</location>
        <topology evidence="3">Peripheral membrane protein</topology>
        <orientation evidence="3">Cytoplasmic side</orientation>
    </subcellularLocation>
</comment>
<dbReference type="AlphaFoldDB" id="A0A1I8PHK6"/>
<keyword evidence="9" id="KW-1133">Transmembrane helix</keyword>
<evidence type="ECO:0000256" key="5">
    <source>
        <dbReference type="ARBA" id="ARBA00022723"/>
    </source>
</evidence>
<accession>A0A1I8PHK6</accession>
<gene>
    <name evidence="11" type="primary">106087161</name>
</gene>
<keyword evidence="9" id="KW-0812">Transmembrane</keyword>
<feature type="transmembrane region" description="Helical" evidence="9">
    <location>
        <begin position="96"/>
        <end position="113"/>
    </location>
</feature>
<dbReference type="PANTHER" id="PTHR23292:SF14">
    <property type="entry name" value="FI16615P1-RELATED"/>
    <property type="match status" value="1"/>
</dbReference>
<protein>
    <recommendedName>
        <fullName evidence="10">LITAF domain-containing protein</fullName>
    </recommendedName>
</protein>
<dbReference type="STRING" id="35570.A0A1I8PHK6"/>
<dbReference type="InterPro" id="IPR037519">
    <property type="entry name" value="LITAF_fam"/>
</dbReference>
<keyword evidence="5" id="KW-0479">Metal-binding</keyword>
<evidence type="ECO:0000256" key="7">
    <source>
        <dbReference type="ARBA" id="ARBA00023136"/>
    </source>
</evidence>
<keyword evidence="12" id="KW-1185">Reference proteome</keyword>
<evidence type="ECO:0000256" key="6">
    <source>
        <dbReference type="ARBA" id="ARBA00022833"/>
    </source>
</evidence>
<dbReference type="PANTHER" id="PTHR23292">
    <property type="entry name" value="LIPOPOLYSACCHARIDE-INDUCED TUMOR NECROSIS FACTOR-ALPHA FACTOR"/>
    <property type="match status" value="1"/>
</dbReference>
<dbReference type="VEuPathDB" id="VectorBase:SCAU008105"/>
<dbReference type="SMART" id="SM00714">
    <property type="entry name" value="LITAF"/>
    <property type="match status" value="1"/>
</dbReference>
<dbReference type="KEGG" id="scac:106087161"/>
<dbReference type="Proteomes" id="UP000095300">
    <property type="component" value="Unassembled WGS sequence"/>
</dbReference>
<keyword evidence="6" id="KW-0862">Zinc</keyword>
<feature type="region of interest" description="Disordered" evidence="8">
    <location>
        <begin position="26"/>
        <end position="70"/>
    </location>
</feature>
<reference evidence="11" key="1">
    <citation type="submission" date="2020-05" db="UniProtKB">
        <authorList>
            <consortium name="EnsemblMetazoa"/>
        </authorList>
    </citation>
    <scope>IDENTIFICATION</scope>
    <source>
        <strain evidence="11">USDA</strain>
    </source>
</reference>
<dbReference type="InterPro" id="IPR006629">
    <property type="entry name" value="LITAF"/>
</dbReference>